<keyword evidence="1" id="KW-0472">Membrane</keyword>
<feature type="transmembrane region" description="Helical" evidence="1">
    <location>
        <begin position="18"/>
        <end position="38"/>
    </location>
</feature>
<proteinExistence type="predicted"/>
<dbReference type="EC" id="2.7.8.13" evidence="2"/>
<evidence type="ECO:0000313" key="2">
    <source>
        <dbReference type="EMBL" id="HGU53707.1"/>
    </source>
</evidence>
<accession>A0A7V4KEP4</accession>
<dbReference type="EMBL" id="DSZZ01000439">
    <property type="protein sequence ID" value="HGU53707.1"/>
    <property type="molecule type" value="Genomic_DNA"/>
</dbReference>
<evidence type="ECO:0000256" key="1">
    <source>
        <dbReference type="SAM" id="Phobius"/>
    </source>
</evidence>
<feature type="non-terminal residue" evidence="2">
    <location>
        <position position="1"/>
    </location>
</feature>
<dbReference type="GO" id="GO:0016740">
    <property type="term" value="F:transferase activity"/>
    <property type="evidence" value="ECO:0007669"/>
    <property type="project" value="UniProtKB-KW"/>
</dbReference>
<comment type="caution">
    <text evidence="2">The sequence shown here is derived from an EMBL/GenBank/DDBJ whole genome shotgun (WGS) entry which is preliminary data.</text>
</comment>
<keyword evidence="1" id="KW-0812">Transmembrane</keyword>
<sequence>MAPIHHHFELLGWSEEKIVGVFSAWNLAIAITYLSFVLKL</sequence>
<keyword evidence="1" id="KW-1133">Transmembrane helix</keyword>
<name>A0A7V4KEP4_FERPE</name>
<dbReference type="AlphaFoldDB" id="A0A7V4KEP4"/>
<reference evidence="2" key="1">
    <citation type="journal article" date="2020" name="mSystems">
        <title>Genome- and Community-Level Interaction Insights into Carbon Utilization and Element Cycling Functions of Hydrothermarchaeota in Hydrothermal Sediment.</title>
        <authorList>
            <person name="Zhou Z."/>
            <person name="Liu Y."/>
            <person name="Xu W."/>
            <person name="Pan J."/>
            <person name="Luo Z.H."/>
            <person name="Li M."/>
        </authorList>
    </citation>
    <scope>NUCLEOTIDE SEQUENCE [LARGE SCALE GENOMIC DNA]</scope>
    <source>
        <strain evidence="2">SpSt-61</strain>
    </source>
</reference>
<gene>
    <name evidence="2" type="primary">mraY</name>
    <name evidence="2" type="ORF">ENT78_09355</name>
</gene>
<protein>
    <submittedName>
        <fullName evidence="2">Phospho-N-acetylmuramoyl-pentapeptide-transferase</fullName>
        <ecNumber evidence="2">2.7.8.13</ecNumber>
    </submittedName>
</protein>
<organism evidence="2">
    <name type="scientific">Fervidobacterium pennivorans</name>
    <dbReference type="NCBI Taxonomy" id="93466"/>
    <lineage>
        <taxon>Bacteria</taxon>
        <taxon>Thermotogati</taxon>
        <taxon>Thermotogota</taxon>
        <taxon>Thermotogae</taxon>
        <taxon>Thermotogales</taxon>
        <taxon>Fervidobacteriaceae</taxon>
        <taxon>Fervidobacterium</taxon>
    </lineage>
</organism>
<keyword evidence="2" id="KW-0808">Transferase</keyword>